<dbReference type="Gene3D" id="3.30.9.10">
    <property type="entry name" value="D-Amino Acid Oxidase, subunit A, domain 2"/>
    <property type="match status" value="1"/>
</dbReference>
<evidence type="ECO:0000256" key="1">
    <source>
        <dbReference type="ARBA" id="ARBA00022630"/>
    </source>
</evidence>
<dbReference type="Proteomes" id="UP000037247">
    <property type="component" value="Unassembled WGS sequence"/>
</dbReference>
<dbReference type="PANTHER" id="PTHR43004">
    <property type="entry name" value="TRK SYSTEM POTASSIUM UPTAKE PROTEIN"/>
    <property type="match status" value="1"/>
</dbReference>
<dbReference type="EMBL" id="LDTZ01000025">
    <property type="protein sequence ID" value="KNA89482.1"/>
    <property type="molecule type" value="Genomic_DNA"/>
</dbReference>
<sequence>METVTTDVLIVGAGPAGLTAAALLAKYGVRALTVSRYSGTANSPRAHITNQGAMEVFRDLGIDDRVRAAAVPNEYMGNNVWATSFAGTAIARLKSWGSGTLRHADYEVSSPTEMCNIPQHILEPILLQAAREFGAEIRFSTEAVSLTDTGDHVDAIVRERTTGAEYRVRAKYVIGADGGRSTVAQQMEFPLRGEMGLGAAMNIWLEADLSQYTAHRPGTLYWMAQPRNDYWVGSGTWICVKPWTEWVLLCMYNPEDGEPDTSEQAVIERARTTIGDDSIDIRIKAVSKWQINHVIADTFSKGRVFLAGDAAHRHPPANGLGTNTSVQDSFNLAWKLAMVLRGDAEPALLDTYTQERQPVGEQVVDRAMESVRNMLPISQALGFEPGQSAEDGWKMLDELFSGTERGAQRRRELDSAVALQNYQFNAHGVELGQRYSSTCIVDDGTDYPESVRDDELYYQPTTHPGARLPHAWVEQGRRRVSTIDITGHGALTLIIGENGDRWRAAAARVADEFGVELDVRAVGVGCEYHDVLREWTHQREVGDDGALLVRPDHHVAWRSMAMVDDPASALRTALNTVLGRQVHANAAPTAPRGSVETVVSHDQPVGVVTVGTGAPLVTGSN</sequence>
<proteinExistence type="predicted"/>
<dbReference type="SUPFAM" id="SSF51905">
    <property type="entry name" value="FAD/NAD(P)-binding domain"/>
    <property type="match status" value="1"/>
</dbReference>
<keyword evidence="5" id="KW-1185">Reference proteome</keyword>
<dbReference type="InterPro" id="IPR050641">
    <property type="entry name" value="RIFMO-like"/>
</dbReference>
<dbReference type="PANTHER" id="PTHR43004:SF8">
    <property type="entry name" value="FAD-BINDING DOMAIN-CONTAINING PROTEIN-RELATED"/>
    <property type="match status" value="1"/>
</dbReference>
<name>A0ABR5I773_9ACTN</name>
<organism evidence="4 5">
    <name type="scientific">Gordonia jacobaea</name>
    <dbReference type="NCBI Taxonomy" id="122202"/>
    <lineage>
        <taxon>Bacteria</taxon>
        <taxon>Bacillati</taxon>
        <taxon>Actinomycetota</taxon>
        <taxon>Actinomycetes</taxon>
        <taxon>Mycobacteriales</taxon>
        <taxon>Gordoniaceae</taxon>
        <taxon>Gordonia</taxon>
    </lineage>
</organism>
<evidence type="ECO:0000313" key="4">
    <source>
        <dbReference type="EMBL" id="KNA89482.1"/>
    </source>
</evidence>
<evidence type="ECO:0000259" key="3">
    <source>
        <dbReference type="Pfam" id="PF01494"/>
    </source>
</evidence>
<dbReference type="Gene3D" id="3.40.30.120">
    <property type="match status" value="1"/>
</dbReference>
<dbReference type="PRINTS" id="PR00420">
    <property type="entry name" value="RNGMNOXGNASE"/>
</dbReference>
<comment type="caution">
    <text evidence="4">The sequence shown here is derived from an EMBL/GenBank/DDBJ whole genome shotgun (WGS) entry which is preliminary data.</text>
</comment>
<dbReference type="RefSeq" id="WP_049700943.1">
    <property type="nucleotide sequence ID" value="NZ_LDTZ01000025.1"/>
</dbReference>
<dbReference type="Gene3D" id="3.50.50.60">
    <property type="entry name" value="FAD/NAD(P)-binding domain"/>
    <property type="match status" value="1"/>
</dbReference>
<keyword evidence="2" id="KW-0274">FAD</keyword>
<keyword evidence="1" id="KW-0285">Flavoprotein</keyword>
<evidence type="ECO:0000256" key="2">
    <source>
        <dbReference type="ARBA" id="ARBA00022827"/>
    </source>
</evidence>
<accession>A0ABR5I773</accession>
<protein>
    <submittedName>
        <fullName evidence="4">2,4-dichlorophenol 6-monooxygenase</fullName>
    </submittedName>
</protein>
<reference evidence="4 5" key="1">
    <citation type="submission" date="2015-05" db="EMBL/GenBank/DDBJ databases">
        <title>Draft genome sequence of the bacterium Gordonia jacobaea a new member of the Gordonia genus.</title>
        <authorList>
            <person name="Jimenez-Galisteo G."/>
            <person name="Dominguez A."/>
            <person name="Munoz E."/>
            <person name="Vinas M."/>
        </authorList>
    </citation>
    <scope>NUCLEOTIDE SEQUENCE [LARGE SCALE GENOMIC DNA]</scope>
    <source>
        <strain evidence="5">mv1</strain>
    </source>
</reference>
<feature type="domain" description="FAD-binding" evidence="3">
    <location>
        <begin position="6"/>
        <end position="367"/>
    </location>
</feature>
<dbReference type="Pfam" id="PF01494">
    <property type="entry name" value="FAD_binding_3"/>
    <property type="match status" value="1"/>
</dbReference>
<evidence type="ECO:0000313" key="5">
    <source>
        <dbReference type="Proteomes" id="UP000037247"/>
    </source>
</evidence>
<gene>
    <name evidence="4" type="ORF">ABW18_21070</name>
</gene>
<dbReference type="InterPro" id="IPR002938">
    <property type="entry name" value="FAD-bd"/>
</dbReference>
<dbReference type="InterPro" id="IPR036188">
    <property type="entry name" value="FAD/NAD-bd_sf"/>
</dbReference>
<dbReference type="Pfam" id="PF21274">
    <property type="entry name" value="Rng_hyd_C"/>
    <property type="match status" value="1"/>
</dbReference>